<evidence type="ECO:0000313" key="2">
    <source>
        <dbReference type="EMBL" id="CAB0011965.1"/>
    </source>
</evidence>
<dbReference type="EMBL" id="CADCXU010008044">
    <property type="protein sequence ID" value="CAA9999024.1"/>
    <property type="molecule type" value="Genomic_DNA"/>
</dbReference>
<organism evidence="2 3">
    <name type="scientific">Nesidiocoris tenuis</name>
    <dbReference type="NCBI Taxonomy" id="355587"/>
    <lineage>
        <taxon>Eukaryota</taxon>
        <taxon>Metazoa</taxon>
        <taxon>Ecdysozoa</taxon>
        <taxon>Arthropoda</taxon>
        <taxon>Hexapoda</taxon>
        <taxon>Insecta</taxon>
        <taxon>Pterygota</taxon>
        <taxon>Neoptera</taxon>
        <taxon>Paraneoptera</taxon>
        <taxon>Hemiptera</taxon>
        <taxon>Heteroptera</taxon>
        <taxon>Panheteroptera</taxon>
        <taxon>Cimicomorpha</taxon>
        <taxon>Miridae</taxon>
        <taxon>Dicyphina</taxon>
        <taxon>Nesidiocoris</taxon>
    </lineage>
</organism>
<accession>A0A6H5H3V9</accession>
<feature type="non-terminal residue" evidence="2">
    <location>
        <position position="69"/>
    </location>
</feature>
<proteinExistence type="predicted"/>
<evidence type="ECO:0000313" key="1">
    <source>
        <dbReference type="EMBL" id="CAA9999024.1"/>
    </source>
</evidence>
<dbReference type="Proteomes" id="UP000479000">
    <property type="component" value="Unassembled WGS sequence"/>
</dbReference>
<dbReference type="AlphaFoldDB" id="A0A6H5H3V9"/>
<protein>
    <submittedName>
        <fullName evidence="2">Uncharacterized protein</fullName>
    </submittedName>
</protein>
<name>A0A6H5H3V9_9HEMI</name>
<keyword evidence="3" id="KW-1185">Reference proteome</keyword>
<gene>
    <name evidence="2" type="ORF">NTEN_LOCUS16794</name>
    <name evidence="1" type="ORF">NTEN_LOCUS5307</name>
</gene>
<dbReference type="EMBL" id="CADCXU010024614">
    <property type="protein sequence ID" value="CAB0011965.1"/>
    <property type="molecule type" value="Genomic_DNA"/>
</dbReference>
<sequence>MILRLYRKRQNKSTSFPYNATSSSILTLPRRRFSIRGEFRSFCRTPTKGKLLTIATRTTSSYNSQWSST</sequence>
<reference evidence="2 3" key="1">
    <citation type="submission" date="2020-02" db="EMBL/GenBank/DDBJ databases">
        <authorList>
            <person name="Ferguson B K."/>
        </authorList>
    </citation>
    <scope>NUCLEOTIDE SEQUENCE [LARGE SCALE GENOMIC DNA]</scope>
</reference>
<evidence type="ECO:0000313" key="3">
    <source>
        <dbReference type="Proteomes" id="UP000479000"/>
    </source>
</evidence>